<dbReference type="GO" id="GO:0007091">
    <property type="term" value="P:metaphase/anaphase transition of mitotic cell cycle"/>
    <property type="evidence" value="ECO:0007669"/>
    <property type="project" value="TreeGrafter"/>
</dbReference>
<dbReference type="GO" id="GO:0005680">
    <property type="term" value="C:anaphase-promoting complex"/>
    <property type="evidence" value="ECO:0007669"/>
    <property type="project" value="InterPro"/>
</dbReference>
<gene>
    <name evidence="7" type="ORF">CYMTET_45294</name>
</gene>
<keyword evidence="5" id="KW-0131">Cell cycle</keyword>
<evidence type="ECO:0000256" key="5">
    <source>
        <dbReference type="ARBA" id="ARBA00023306"/>
    </source>
</evidence>
<dbReference type="GO" id="GO:0031145">
    <property type="term" value="P:anaphase-promoting complex-dependent catabolic process"/>
    <property type="evidence" value="ECO:0007669"/>
    <property type="project" value="TreeGrafter"/>
</dbReference>
<evidence type="ECO:0000259" key="6">
    <source>
        <dbReference type="Pfam" id="PF21282"/>
    </source>
</evidence>
<dbReference type="InterPro" id="IPR011989">
    <property type="entry name" value="ARM-like"/>
</dbReference>
<evidence type="ECO:0000313" key="7">
    <source>
        <dbReference type="EMBL" id="KAK3245121.1"/>
    </source>
</evidence>
<dbReference type="GO" id="GO:0060090">
    <property type="term" value="F:molecular adaptor activity"/>
    <property type="evidence" value="ECO:0007669"/>
    <property type="project" value="TreeGrafter"/>
</dbReference>
<keyword evidence="8" id="KW-1185">Reference proteome</keyword>
<evidence type="ECO:0000313" key="8">
    <source>
        <dbReference type="Proteomes" id="UP001190700"/>
    </source>
</evidence>
<proteinExistence type="inferred from homology"/>
<dbReference type="Proteomes" id="UP001190700">
    <property type="component" value="Unassembled WGS sequence"/>
</dbReference>
<accession>A0AAE0EY62</accession>
<evidence type="ECO:0000256" key="2">
    <source>
        <dbReference type="ARBA" id="ARBA00022618"/>
    </source>
</evidence>
<dbReference type="InterPro" id="IPR024990">
    <property type="entry name" value="Apc1"/>
</dbReference>
<dbReference type="Gene3D" id="1.25.10.10">
    <property type="entry name" value="Leucine-rich Repeat Variant"/>
    <property type="match status" value="1"/>
</dbReference>
<comment type="caution">
    <text evidence="7">The sequence shown here is derived from an EMBL/GenBank/DDBJ whole genome shotgun (WGS) entry which is preliminary data.</text>
</comment>
<dbReference type="GO" id="GO:0051301">
    <property type="term" value="P:cell division"/>
    <property type="evidence" value="ECO:0007669"/>
    <property type="project" value="UniProtKB-KW"/>
</dbReference>
<keyword evidence="2" id="KW-0132">Cell division</keyword>
<dbReference type="EMBL" id="LGRX02030996">
    <property type="protein sequence ID" value="KAK3245121.1"/>
    <property type="molecule type" value="Genomic_DNA"/>
</dbReference>
<dbReference type="PANTHER" id="PTHR12827">
    <property type="entry name" value="MEIOTIC CHECKPOINT REGULATOR TSG24 FAMILY MEMBER"/>
    <property type="match status" value="1"/>
</dbReference>
<protein>
    <recommendedName>
        <fullName evidence="6">Anaphase-promoting complex subunit 1 beta-sandwich domain-containing protein</fullName>
    </recommendedName>
</protein>
<keyword evidence="3" id="KW-0677">Repeat</keyword>
<keyword evidence="4" id="KW-0498">Mitosis</keyword>
<dbReference type="GO" id="GO:0070979">
    <property type="term" value="P:protein K11-linked ubiquitination"/>
    <property type="evidence" value="ECO:0007669"/>
    <property type="project" value="TreeGrafter"/>
</dbReference>
<feature type="domain" description="Anaphase-promoting complex subunit 1 beta-sandwich" evidence="6">
    <location>
        <begin position="288"/>
        <end position="366"/>
    </location>
</feature>
<evidence type="ECO:0000256" key="4">
    <source>
        <dbReference type="ARBA" id="ARBA00022776"/>
    </source>
</evidence>
<evidence type="ECO:0000256" key="3">
    <source>
        <dbReference type="ARBA" id="ARBA00022737"/>
    </source>
</evidence>
<comment type="similarity">
    <text evidence="1">Belongs to the APC1 family.</text>
</comment>
<dbReference type="InterPro" id="IPR048971">
    <property type="entry name" value="Apc1_3rd"/>
</dbReference>
<organism evidence="7 8">
    <name type="scientific">Cymbomonas tetramitiformis</name>
    <dbReference type="NCBI Taxonomy" id="36881"/>
    <lineage>
        <taxon>Eukaryota</taxon>
        <taxon>Viridiplantae</taxon>
        <taxon>Chlorophyta</taxon>
        <taxon>Pyramimonadophyceae</taxon>
        <taxon>Pyramimonadales</taxon>
        <taxon>Pyramimonadaceae</taxon>
        <taxon>Cymbomonas</taxon>
    </lineage>
</organism>
<name>A0AAE0EY62_9CHLO</name>
<sequence>MEGDMVNLDVTSPAATLALGLMFLKTNDVAVAGRLSIPDTQFALDYVRPDFILLRLTARSLILWDAIRPTKEWVEAQLPELLQGALDGGDEATARARMMRGARGVRAAEDDIDREALAQAHANALAGACMSLGLRYAGSANADAAELVEHYTNVFMKLKRQVAAGSPQAPPVDRPTLETCLDVAVLALSIIMAGTGNLNTLRLLRRLRRRLDSTPGGLTYGNHMAISMALGFLFLGGGQRTFATSNKAIAALLIAVYPRFPTSTSDNRCHLQAFRHLYVLAAEARCVEAVDVDTWQPVYVPLSITVKEDAAHAEGSLQRTTPCLLPELSCLKEVRVCGPRYWGQSLLAGDKALSALLRCGTLYVKRKLGALPYAEDPIGSRSLLSRAFHTRGSHTPAATVVSDGDVDKHKFEMMNAFSADPSILGFAEHFCSDNTDFGSFCRLTHFLSPSGPCGPCGRSAQRSP</sequence>
<evidence type="ECO:0000256" key="1">
    <source>
        <dbReference type="ARBA" id="ARBA00010547"/>
    </source>
</evidence>
<dbReference type="Pfam" id="PF21282">
    <property type="entry name" value="APC1_3rd"/>
    <property type="match status" value="1"/>
</dbReference>
<dbReference type="PANTHER" id="PTHR12827:SF3">
    <property type="entry name" value="ANAPHASE-PROMOTING COMPLEX SUBUNIT 1"/>
    <property type="match status" value="1"/>
</dbReference>
<dbReference type="AlphaFoldDB" id="A0AAE0EY62"/>
<reference evidence="7 8" key="1">
    <citation type="journal article" date="2015" name="Genome Biol. Evol.">
        <title>Comparative Genomics of a Bacterivorous Green Alga Reveals Evolutionary Causalities and Consequences of Phago-Mixotrophic Mode of Nutrition.</title>
        <authorList>
            <person name="Burns J.A."/>
            <person name="Paasch A."/>
            <person name="Narechania A."/>
            <person name="Kim E."/>
        </authorList>
    </citation>
    <scope>NUCLEOTIDE SEQUENCE [LARGE SCALE GENOMIC DNA]</scope>
    <source>
        <strain evidence="7 8">PLY_AMNH</strain>
    </source>
</reference>